<name>A0A3D5J2D7_9FLAO</name>
<feature type="binding site" evidence="3">
    <location>
        <position position="136"/>
    </location>
    <ligand>
        <name>a divalent metal cation</name>
        <dbReference type="ChEBI" id="CHEBI:60240"/>
    </ligand>
</feature>
<reference evidence="4 5" key="1">
    <citation type="journal article" date="2018" name="Nat. Biotechnol.">
        <title>A standardized bacterial taxonomy based on genome phylogeny substantially revises the tree of life.</title>
        <authorList>
            <person name="Parks D.H."/>
            <person name="Chuvochina M."/>
            <person name="Waite D.W."/>
            <person name="Rinke C."/>
            <person name="Skarshewski A."/>
            <person name="Chaumeil P.A."/>
            <person name="Hugenholtz P."/>
        </authorList>
    </citation>
    <scope>NUCLEOTIDE SEQUENCE [LARGE SCALE GENOMIC DNA]</scope>
    <source>
        <strain evidence="4">UBA9359</strain>
    </source>
</reference>
<dbReference type="Gene3D" id="1.20.120.450">
    <property type="entry name" value="dinb family like domain"/>
    <property type="match status" value="1"/>
</dbReference>
<comment type="caution">
    <text evidence="4">The sequence shown here is derived from an EMBL/GenBank/DDBJ whole genome shotgun (WGS) entry which is preliminary data.</text>
</comment>
<comment type="similarity">
    <text evidence="1">Belongs to the DinB family.</text>
</comment>
<dbReference type="AlphaFoldDB" id="A0A3D5J2D7"/>
<dbReference type="GO" id="GO:0046872">
    <property type="term" value="F:metal ion binding"/>
    <property type="evidence" value="ECO:0007669"/>
    <property type="project" value="UniProtKB-KW"/>
</dbReference>
<dbReference type="Pfam" id="PF05163">
    <property type="entry name" value="DinB"/>
    <property type="match status" value="1"/>
</dbReference>
<dbReference type="RefSeq" id="WP_013073347.1">
    <property type="nucleotide sequence ID" value="NZ_CAJXAW010000093.1"/>
</dbReference>
<evidence type="ECO:0000256" key="2">
    <source>
        <dbReference type="ARBA" id="ARBA00022723"/>
    </source>
</evidence>
<dbReference type="OMA" id="DAPMTDY"/>
<dbReference type="InterPro" id="IPR034660">
    <property type="entry name" value="DinB/YfiT-like"/>
</dbReference>
<dbReference type="PANTHER" id="PTHR37302">
    <property type="entry name" value="SLR1116 PROTEIN"/>
    <property type="match status" value="1"/>
</dbReference>
<sequence>MNLKKMITDYSAYNLSANRQLVNWLSNQPEAELQKEVPSSFKGVLPTLNHIWAIEEMWCAHLFKNQDAVNRYGVQDLNSQEVFEGVLHRSAVIVEKVNQLSDEALIQNSYIKTPWFEANISVAEYLQHLFNHGTYHRGQIISMAHQLGFTEIPSTDFLFFSLTIANQ</sequence>
<protein>
    <submittedName>
        <fullName evidence="4">DUF664 domain-containing protein</fullName>
    </submittedName>
</protein>
<feature type="binding site" evidence="3">
    <location>
        <position position="132"/>
    </location>
    <ligand>
        <name>a divalent metal cation</name>
        <dbReference type="ChEBI" id="CHEBI:60240"/>
    </ligand>
</feature>
<accession>A0A3D5J2D7</accession>
<gene>
    <name evidence="4" type="ORF">DGQ38_10625</name>
</gene>
<evidence type="ECO:0000256" key="3">
    <source>
        <dbReference type="PIRSR" id="PIRSR607837-1"/>
    </source>
</evidence>
<feature type="binding site" evidence="3">
    <location>
        <position position="50"/>
    </location>
    <ligand>
        <name>a divalent metal cation</name>
        <dbReference type="ChEBI" id="CHEBI:60240"/>
    </ligand>
</feature>
<dbReference type="Proteomes" id="UP000264330">
    <property type="component" value="Unassembled WGS sequence"/>
</dbReference>
<evidence type="ECO:0000313" key="5">
    <source>
        <dbReference type="Proteomes" id="UP000264330"/>
    </source>
</evidence>
<keyword evidence="2 3" id="KW-0479">Metal-binding</keyword>
<dbReference type="PANTHER" id="PTHR37302:SF3">
    <property type="entry name" value="DAMAGE-INDUCIBLE PROTEIN DINB"/>
    <property type="match status" value="1"/>
</dbReference>
<dbReference type="SUPFAM" id="SSF109854">
    <property type="entry name" value="DinB/YfiT-like putative metalloenzymes"/>
    <property type="match status" value="1"/>
</dbReference>
<dbReference type="EMBL" id="DPMF01000248">
    <property type="protein sequence ID" value="HCV81490.1"/>
    <property type="molecule type" value="Genomic_DNA"/>
</dbReference>
<organism evidence="4 5">
    <name type="scientific">Zunongwangia profunda</name>
    <dbReference type="NCBI Taxonomy" id="398743"/>
    <lineage>
        <taxon>Bacteria</taxon>
        <taxon>Pseudomonadati</taxon>
        <taxon>Bacteroidota</taxon>
        <taxon>Flavobacteriia</taxon>
        <taxon>Flavobacteriales</taxon>
        <taxon>Flavobacteriaceae</taxon>
        <taxon>Zunongwangia</taxon>
    </lineage>
</organism>
<evidence type="ECO:0000313" key="4">
    <source>
        <dbReference type="EMBL" id="HCV81490.1"/>
    </source>
</evidence>
<dbReference type="InterPro" id="IPR007837">
    <property type="entry name" value="DinB"/>
</dbReference>
<evidence type="ECO:0000256" key="1">
    <source>
        <dbReference type="ARBA" id="ARBA00008635"/>
    </source>
</evidence>
<proteinExistence type="inferred from homology"/>